<feature type="compositionally biased region" description="Acidic residues" evidence="1">
    <location>
        <begin position="309"/>
        <end position="321"/>
    </location>
</feature>
<dbReference type="SUPFAM" id="SSF51445">
    <property type="entry name" value="(Trans)glycosidases"/>
    <property type="match status" value="1"/>
</dbReference>
<dbReference type="InterPro" id="IPR017853">
    <property type="entry name" value="GH"/>
</dbReference>
<evidence type="ECO:0000256" key="1">
    <source>
        <dbReference type="SAM" id="MobiDB-lite"/>
    </source>
</evidence>
<evidence type="ECO:0000313" key="3">
    <source>
        <dbReference type="Proteomes" id="UP001259659"/>
    </source>
</evidence>
<proteinExistence type="predicted"/>
<keyword evidence="3" id="KW-1185">Reference proteome</keyword>
<dbReference type="EMBL" id="JAMQON010000006">
    <property type="protein sequence ID" value="MDS0261347.1"/>
    <property type="molecule type" value="Genomic_DNA"/>
</dbReference>
<dbReference type="RefSeq" id="WP_310921171.1">
    <property type="nucleotide sequence ID" value="NZ_JAMQON010000006.1"/>
</dbReference>
<feature type="region of interest" description="Disordered" evidence="1">
    <location>
        <begin position="300"/>
        <end position="329"/>
    </location>
</feature>
<evidence type="ECO:0000313" key="2">
    <source>
        <dbReference type="EMBL" id="MDS0261347.1"/>
    </source>
</evidence>
<dbReference type="Proteomes" id="UP001259659">
    <property type="component" value="Unassembled WGS sequence"/>
</dbReference>
<reference evidence="2 3" key="1">
    <citation type="submission" date="2022-06" db="EMBL/GenBank/DDBJ databases">
        <title>Haloarcula sp. a new haloarchaeum isolate from saline soil.</title>
        <authorList>
            <person name="Strakova D."/>
            <person name="Galisteo C."/>
            <person name="Sanchez-Porro C."/>
            <person name="Ventosa A."/>
        </authorList>
    </citation>
    <scope>NUCLEOTIDE SEQUENCE [LARGE SCALE GENOMIC DNA]</scope>
    <source>
        <strain evidence="2 3">S1CR25-12</strain>
    </source>
</reference>
<gene>
    <name evidence="2" type="ORF">NDI56_18255</name>
</gene>
<sequence length="366" mass="41243">MKHGILSIRESEIEDIEAWLGTQVDLIVTTWNEGQWGLDGITWGDSNKRATLERVFGQTGRQLVLHYEFQGGNLRDYSAAADGTHDDKHRKLAQQLVDIGMADTIIRPSGEFNMSWSGRYPNDPANYAEGLARVVREMQSVDGAEFTFTFSPDGADLGVGPESWPVDAPSWPAGADEPLVCPTFYDTWYGYTDGGPSTQAEREQAWQEVQLADIGRWEEFAQARNTKVGGTFEWGCMGDSTPFPNASGYDNPYFIQQMLDYGRDNGWEYQTLWNNNYHTIFPRDADGLEQSSDRFRDLVSQRIGTEPTPTEEEPTDTDTTDDTYGGYNKPSKGMLEWHVPLNENFAKIETDIQDLAARIDQLEGDR</sequence>
<evidence type="ECO:0008006" key="4">
    <source>
        <dbReference type="Google" id="ProtNLM"/>
    </source>
</evidence>
<dbReference type="Gene3D" id="3.20.20.80">
    <property type="entry name" value="Glycosidases"/>
    <property type="match status" value="1"/>
</dbReference>
<comment type="caution">
    <text evidence="2">The sequence shown here is derived from an EMBL/GenBank/DDBJ whole genome shotgun (WGS) entry which is preliminary data.</text>
</comment>
<protein>
    <recommendedName>
        <fullName evidence="4">GH26 domain-containing protein</fullName>
    </recommendedName>
</protein>
<organism evidence="2 3">
    <name type="scientific">Haloarcula saliterrae</name>
    <dbReference type="NCBI Taxonomy" id="2950534"/>
    <lineage>
        <taxon>Archaea</taxon>
        <taxon>Methanobacteriati</taxon>
        <taxon>Methanobacteriota</taxon>
        <taxon>Stenosarchaea group</taxon>
        <taxon>Halobacteria</taxon>
        <taxon>Halobacteriales</taxon>
        <taxon>Haloarculaceae</taxon>
        <taxon>Haloarcula</taxon>
    </lineage>
</organism>
<accession>A0ABU2FGH5</accession>
<name>A0ABU2FGH5_9EURY</name>